<protein>
    <submittedName>
        <fullName evidence="2">Uncharacterized protein</fullName>
    </submittedName>
</protein>
<organism evidence="2 3">
    <name type="scientific">Pisolithus microcarpus 441</name>
    <dbReference type="NCBI Taxonomy" id="765257"/>
    <lineage>
        <taxon>Eukaryota</taxon>
        <taxon>Fungi</taxon>
        <taxon>Dikarya</taxon>
        <taxon>Basidiomycota</taxon>
        <taxon>Agaricomycotina</taxon>
        <taxon>Agaricomycetes</taxon>
        <taxon>Agaricomycetidae</taxon>
        <taxon>Boletales</taxon>
        <taxon>Sclerodermatineae</taxon>
        <taxon>Pisolithaceae</taxon>
        <taxon>Pisolithus</taxon>
    </lineage>
</organism>
<dbReference type="Proteomes" id="UP000054018">
    <property type="component" value="Unassembled WGS sequence"/>
</dbReference>
<proteinExistence type="predicted"/>
<reference evidence="3" key="2">
    <citation type="submission" date="2015-01" db="EMBL/GenBank/DDBJ databases">
        <title>Evolutionary Origins and Diversification of the Mycorrhizal Mutualists.</title>
        <authorList>
            <consortium name="DOE Joint Genome Institute"/>
            <consortium name="Mycorrhizal Genomics Consortium"/>
            <person name="Kohler A."/>
            <person name="Kuo A."/>
            <person name="Nagy L.G."/>
            <person name="Floudas D."/>
            <person name="Copeland A."/>
            <person name="Barry K.W."/>
            <person name="Cichocki N."/>
            <person name="Veneault-Fourrey C."/>
            <person name="LaButti K."/>
            <person name="Lindquist E.A."/>
            <person name="Lipzen A."/>
            <person name="Lundell T."/>
            <person name="Morin E."/>
            <person name="Murat C."/>
            <person name="Riley R."/>
            <person name="Ohm R."/>
            <person name="Sun H."/>
            <person name="Tunlid A."/>
            <person name="Henrissat B."/>
            <person name="Grigoriev I.V."/>
            <person name="Hibbett D.S."/>
            <person name="Martin F."/>
        </authorList>
    </citation>
    <scope>NUCLEOTIDE SEQUENCE [LARGE SCALE GENOMIC DNA]</scope>
    <source>
        <strain evidence="3">441</strain>
    </source>
</reference>
<evidence type="ECO:0000313" key="2">
    <source>
        <dbReference type="EMBL" id="KIK17146.1"/>
    </source>
</evidence>
<feature type="region of interest" description="Disordered" evidence="1">
    <location>
        <begin position="1"/>
        <end position="27"/>
    </location>
</feature>
<name>A0A0C9YKF6_9AGAM</name>
<accession>A0A0C9YKF6</accession>
<dbReference type="EMBL" id="KN833837">
    <property type="protein sequence ID" value="KIK17146.1"/>
    <property type="molecule type" value="Genomic_DNA"/>
</dbReference>
<dbReference type="AlphaFoldDB" id="A0A0C9YKF6"/>
<reference evidence="2 3" key="1">
    <citation type="submission" date="2014-04" db="EMBL/GenBank/DDBJ databases">
        <authorList>
            <consortium name="DOE Joint Genome Institute"/>
            <person name="Kuo A."/>
            <person name="Kohler A."/>
            <person name="Costa M.D."/>
            <person name="Nagy L.G."/>
            <person name="Floudas D."/>
            <person name="Copeland A."/>
            <person name="Barry K.W."/>
            <person name="Cichocki N."/>
            <person name="Veneault-Fourrey C."/>
            <person name="LaButti K."/>
            <person name="Lindquist E.A."/>
            <person name="Lipzen A."/>
            <person name="Lundell T."/>
            <person name="Morin E."/>
            <person name="Murat C."/>
            <person name="Sun H."/>
            <person name="Tunlid A."/>
            <person name="Henrissat B."/>
            <person name="Grigoriev I.V."/>
            <person name="Hibbett D.S."/>
            <person name="Martin F."/>
            <person name="Nordberg H.P."/>
            <person name="Cantor M.N."/>
            <person name="Hua S.X."/>
        </authorList>
    </citation>
    <scope>NUCLEOTIDE SEQUENCE [LARGE SCALE GENOMIC DNA]</scope>
    <source>
        <strain evidence="2 3">441</strain>
    </source>
</reference>
<gene>
    <name evidence="2" type="ORF">PISMIDRAFT_685605</name>
</gene>
<sequence length="65" mass="7217">MSEGTGSRVHQFPTGGPPVTSPGTDNSRFFLRQRVPLCGDRRQVMANVANLEMHKKKVGTEEGYR</sequence>
<keyword evidence="3" id="KW-1185">Reference proteome</keyword>
<evidence type="ECO:0000313" key="3">
    <source>
        <dbReference type="Proteomes" id="UP000054018"/>
    </source>
</evidence>
<dbReference type="HOGENOM" id="CLU_2850555_0_0_1"/>
<evidence type="ECO:0000256" key="1">
    <source>
        <dbReference type="SAM" id="MobiDB-lite"/>
    </source>
</evidence>